<proteinExistence type="predicted"/>
<keyword evidence="1" id="KW-0833">Ubl conjugation pathway</keyword>
<dbReference type="OrthoDB" id="10257471at2759"/>
<dbReference type="STRING" id="6336.A0A0V0RWF8"/>
<evidence type="ECO:0000256" key="1">
    <source>
        <dbReference type="ARBA" id="ARBA00022786"/>
    </source>
</evidence>
<accession>A0A0V0RWF8</accession>
<dbReference type="Pfam" id="PF12937">
    <property type="entry name" value="F-box-like"/>
    <property type="match status" value="1"/>
</dbReference>
<keyword evidence="4" id="KW-1185">Reference proteome</keyword>
<dbReference type="SMART" id="SM00256">
    <property type="entry name" value="FBOX"/>
    <property type="match status" value="1"/>
</dbReference>
<dbReference type="SMART" id="SM00367">
    <property type="entry name" value="LRR_CC"/>
    <property type="match status" value="2"/>
</dbReference>
<dbReference type="SUPFAM" id="SSF52047">
    <property type="entry name" value="RNI-like"/>
    <property type="match status" value="1"/>
</dbReference>
<dbReference type="GO" id="GO:0031146">
    <property type="term" value="P:SCF-dependent proteasomal ubiquitin-dependent protein catabolic process"/>
    <property type="evidence" value="ECO:0007669"/>
    <property type="project" value="TreeGrafter"/>
</dbReference>
<dbReference type="SUPFAM" id="SSF81383">
    <property type="entry name" value="F-box domain"/>
    <property type="match status" value="1"/>
</dbReference>
<dbReference type="Gene3D" id="1.20.1280.50">
    <property type="match status" value="1"/>
</dbReference>
<dbReference type="PROSITE" id="PS50181">
    <property type="entry name" value="FBOX"/>
    <property type="match status" value="1"/>
</dbReference>
<evidence type="ECO:0000313" key="4">
    <source>
        <dbReference type="Proteomes" id="UP000054630"/>
    </source>
</evidence>
<dbReference type="CDD" id="cd09917">
    <property type="entry name" value="F-box_SF"/>
    <property type="match status" value="1"/>
</dbReference>
<sequence length="325" mass="37066">MVEIFFQVIMETLPSEVLLYIFNKLEVFDRLSCSLVCRRWFSLLSGELRSLTSLELVFVGDKCDAELCFGPSMHFGAVCLSMSLCACQSHRLRRRQLLDMVLGISGQYLRSIFIDDHILSKTEYALDPVIFRMLFDTCPHLDTLHMDNLTVPMNCQFTLFRIGELKRLQILRLVDCHPMHVFNDRLLFSVIKNNNLRELTVSGTSFISDSTLVALGNYCPLLRRLDFTGCSSLTAAGFVQLFKRLVTKQHDIVYVNVTGIGLDGHSLRYWMCRSTQDNDDAARSAESDVDEHLIAISQTRMGTGHSACYMRRCTSPKKTLLLYTN</sequence>
<evidence type="ECO:0000313" key="3">
    <source>
        <dbReference type="EMBL" id="KRX18824.1"/>
    </source>
</evidence>
<dbReference type="PANTHER" id="PTHR13318">
    <property type="entry name" value="PARTNER OF PAIRED, ISOFORM B-RELATED"/>
    <property type="match status" value="1"/>
</dbReference>
<dbReference type="AlphaFoldDB" id="A0A0V0RWF8"/>
<feature type="domain" description="F-box" evidence="2">
    <location>
        <begin position="7"/>
        <end position="54"/>
    </location>
</feature>
<reference evidence="3 4" key="1">
    <citation type="submission" date="2015-01" db="EMBL/GenBank/DDBJ databases">
        <title>Evolution of Trichinella species and genotypes.</title>
        <authorList>
            <person name="Korhonen P.K."/>
            <person name="Edoardo P."/>
            <person name="Giuseppe L.R."/>
            <person name="Gasser R.B."/>
        </authorList>
    </citation>
    <scope>NUCLEOTIDE SEQUENCE [LARGE SCALE GENOMIC DNA]</scope>
    <source>
        <strain evidence="3">ISS37</strain>
    </source>
</reference>
<gene>
    <name evidence="3" type="ORF">T07_13909</name>
</gene>
<protein>
    <recommendedName>
        <fullName evidence="2">F-box domain-containing protein</fullName>
    </recommendedName>
</protein>
<comment type="caution">
    <text evidence="3">The sequence shown here is derived from an EMBL/GenBank/DDBJ whole genome shotgun (WGS) entry which is preliminary data.</text>
</comment>
<dbReference type="PANTHER" id="PTHR13318:SF95">
    <property type="entry name" value="F-BOX PROTEIN YLR352W"/>
    <property type="match status" value="1"/>
</dbReference>
<dbReference type="InterPro" id="IPR001810">
    <property type="entry name" value="F-box_dom"/>
</dbReference>
<dbReference type="InterPro" id="IPR006553">
    <property type="entry name" value="Leu-rich_rpt_Cys-con_subtyp"/>
</dbReference>
<dbReference type="Proteomes" id="UP000054630">
    <property type="component" value="Unassembled WGS sequence"/>
</dbReference>
<dbReference type="GO" id="GO:0019005">
    <property type="term" value="C:SCF ubiquitin ligase complex"/>
    <property type="evidence" value="ECO:0007669"/>
    <property type="project" value="TreeGrafter"/>
</dbReference>
<dbReference type="EMBL" id="JYDL01000067">
    <property type="protein sequence ID" value="KRX18824.1"/>
    <property type="molecule type" value="Genomic_DNA"/>
</dbReference>
<dbReference type="Gene3D" id="3.80.10.10">
    <property type="entry name" value="Ribonuclease Inhibitor"/>
    <property type="match status" value="1"/>
</dbReference>
<name>A0A0V0RWF8_9BILA</name>
<dbReference type="InterPro" id="IPR036047">
    <property type="entry name" value="F-box-like_dom_sf"/>
</dbReference>
<organism evidence="3 4">
    <name type="scientific">Trichinella nelsoni</name>
    <dbReference type="NCBI Taxonomy" id="6336"/>
    <lineage>
        <taxon>Eukaryota</taxon>
        <taxon>Metazoa</taxon>
        <taxon>Ecdysozoa</taxon>
        <taxon>Nematoda</taxon>
        <taxon>Enoplea</taxon>
        <taxon>Dorylaimia</taxon>
        <taxon>Trichinellida</taxon>
        <taxon>Trichinellidae</taxon>
        <taxon>Trichinella</taxon>
    </lineage>
</organism>
<evidence type="ECO:0000259" key="2">
    <source>
        <dbReference type="PROSITE" id="PS50181"/>
    </source>
</evidence>
<dbReference type="InterPro" id="IPR032675">
    <property type="entry name" value="LRR_dom_sf"/>
</dbReference>